<dbReference type="GO" id="GO:0003700">
    <property type="term" value="F:DNA-binding transcription factor activity"/>
    <property type="evidence" value="ECO:0007669"/>
    <property type="project" value="InterPro"/>
</dbReference>
<sequence length="127" mass="14527">MIKRSIQRELIRDNLTHRTDHPTADMVYQSIREELPNISLGTVYRNLRFLVDQGDALSLKLGDGKEHFDGNVNPHFHFICTQCGCVDDIFMPSIDEICTIAAQYYSGNIKGHSTYFYGTCPKCKTKH</sequence>
<feature type="binding site" evidence="7">
    <location>
        <position position="120"/>
    </location>
    <ligand>
        <name>Zn(2+)</name>
        <dbReference type="ChEBI" id="CHEBI:29105"/>
    </ligand>
</feature>
<proteinExistence type="inferred from homology"/>
<evidence type="ECO:0000256" key="6">
    <source>
        <dbReference type="ARBA" id="ARBA00023163"/>
    </source>
</evidence>
<keyword evidence="2" id="KW-0678">Repressor</keyword>
<accession>A0A414R5V1</accession>
<comment type="similarity">
    <text evidence="1">Belongs to the Fur family.</text>
</comment>
<evidence type="ECO:0000313" key="9">
    <source>
        <dbReference type="EMBL" id="RHF88402.1"/>
    </source>
</evidence>
<dbReference type="GO" id="GO:0008270">
    <property type="term" value="F:zinc ion binding"/>
    <property type="evidence" value="ECO:0007669"/>
    <property type="project" value="TreeGrafter"/>
</dbReference>
<gene>
    <name evidence="9" type="ORF">DW652_08760</name>
</gene>
<dbReference type="InterPro" id="IPR002481">
    <property type="entry name" value="FUR"/>
</dbReference>
<evidence type="ECO:0000256" key="7">
    <source>
        <dbReference type="PIRSR" id="PIRSR602481-1"/>
    </source>
</evidence>
<dbReference type="PANTHER" id="PTHR33202:SF7">
    <property type="entry name" value="FERRIC UPTAKE REGULATION PROTEIN"/>
    <property type="match status" value="1"/>
</dbReference>
<dbReference type="AlphaFoldDB" id="A0A414R5V1"/>
<evidence type="ECO:0000313" key="10">
    <source>
        <dbReference type="Proteomes" id="UP000286186"/>
    </source>
</evidence>
<evidence type="ECO:0000256" key="3">
    <source>
        <dbReference type="ARBA" id="ARBA00022833"/>
    </source>
</evidence>
<keyword evidence="8" id="KW-0408">Iron</keyword>
<reference evidence="9 10" key="1">
    <citation type="submission" date="2018-08" db="EMBL/GenBank/DDBJ databases">
        <title>A genome reference for cultivated species of the human gut microbiota.</title>
        <authorList>
            <person name="Zou Y."/>
            <person name="Xue W."/>
            <person name="Luo G."/>
        </authorList>
    </citation>
    <scope>NUCLEOTIDE SEQUENCE [LARGE SCALE GENOMIC DNA]</scope>
    <source>
        <strain evidence="9 10">AM23-22</strain>
    </source>
</reference>
<dbReference type="SUPFAM" id="SSF46785">
    <property type="entry name" value="Winged helix' DNA-binding domain"/>
    <property type="match status" value="1"/>
</dbReference>
<dbReference type="Pfam" id="PF01475">
    <property type="entry name" value="FUR"/>
    <property type="match status" value="1"/>
</dbReference>
<dbReference type="GO" id="GO:1900376">
    <property type="term" value="P:regulation of secondary metabolite biosynthetic process"/>
    <property type="evidence" value="ECO:0007669"/>
    <property type="project" value="TreeGrafter"/>
</dbReference>
<name>A0A414R5V1_9FIRM</name>
<feature type="binding site" evidence="7">
    <location>
        <position position="123"/>
    </location>
    <ligand>
        <name>Zn(2+)</name>
        <dbReference type="ChEBI" id="CHEBI:29105"/>
    </ligand>
</feature>
<dbReference type="CDD" id="cd07153">
    <property type="entry name" value="Fur_like"/>
    <property type="match status" value="1"/>
</dbReference>
<comment type="cofactor">
    <cofactor evidence="7">
        <name>Zn(2+)</name>
        <dbReference type="ChEBI" id="CHEBI:29105"/>
    </cofactor>
    <text evidence="7">Binds 1 zinc ion per subunit.</text>
</comment>
<evidence type="ECO:0000256" key="5">
    <source>
        <dbReference type="ARBA" id="ARBA00023125"/>
    </source>
</evidence>
<dbReference type="InterPro" id="IPR036388">
    <property type="entry name" value="WH-like_DNA-bd_sf"/>
</dbReference>
<dbReference type="GO" id="GO:0000976">
    <property type="term" value="F:transcription cis-regulatory region binding"/>
    <property type="evidence" value="ECO:0007669"/>
    <property type="project" value="TreeGrafter"/>
</dbReference>
<dbReference type="Proteomes" id="UP000286186">
    <property type="component" value="Unassembled WGS sequence"/>
</dbReference>
<keyword evidence="5" id="KW-0238">DNA-binding</keyword>
<evidence type="ECO:0000256" key="1">
    <source>
        <dbReference type="ARBA" id="ARBA00007957"/>
    </source>
</evidence>
<dbReference type="Gene3D" id="3.30.1490.190">
    <property type="match status" value="1"/>
</dbReference>
<dbReference type="InterPro" id="IPR043135">
    <property type="entry name" value="Fur_C"/>
</dbReference>
<evidence type="ECO:0000256" key="8">
    <source>
        <dbReference type="PIRSR" id="PIRSR602481-2"/>
    </source>
</evidence>
<keyword evidence="3 7" id="KW-0862">Zinc</keyword>
<keyword evidence="6" id="KW-0804">Transcription</keyword>
<evidence type="ECO:0000256" key="4">
    <source>
        <dbReference type="ARBA" id="ARBA00023015"/>
    </source>
</evidence>
<evidence type="ECO:0000256" key="2">
    <source>
        <dbReference type="ARBA" id="ARBA00022491"/>
    </source>
</evidence>
<dbReference type="Gene3D" id="1.10.10.10">
    <property type="entry name" value="Winged helix-like DNA-binding domain superfamily/Winged helix DNA-binding domain"/>
    <property type="match status" value="1"/>
</dbReference>
<comment type="cofactor">
    <cofactor evidence="8">
        <name>Mn(2+)</name>
        <dbReference type="ChEBI" id="CHEBI:29035"/>
    </cofactor>
    <cofactor evidence="8">
        <name>Fe(2+)</name>
        <dbReference type="ChEBI" id="CHEBI:29033"/>
    </cofactor>
    <text evidence="8">Binds 1 Mn(2+) or Fe(2+) ion per subunit.</text>
</comment>
<feature type="binding site" evidence="7">
    <location>
        <position position="83"/>
    </location>
    <ligand>
        <name>Zn(2+)</name>
        <dbReference type="ChEBI" id="CHEBI:29105"/>
    </ligand>
</feature>
<dbReference type="PANTHER" id="PTHR33202">
    <property type="entry name" value="ZINC UPTAKE REGULATION PROTEIN"/>
    <property type="match status" value="1"/>
</dbReference>
<protein>
    <submittedName>
        <fullName evidence="9">Transcriptional repressor</fullName>
    </submittedName>
</protein>
<comment type="caution">
    <text evidence="9">The sequence shown here is derived from an EMBL/GenBank/DDBJ whole genome shotgun (WGS) entry which is preliminary data.</text>
</comment>
<organism evidence="9 10">
    <name type="scientific">Eubacterium ventriosum</name>
    <dbReference type="NCBI Taxonomy" id="39496"/>
    <lineage>
        <taxon>Bacteria</taxon>
        <taxon>Bacillati</taxon>
        <taxon>Bacillota</taxon>
        <taxon>Clostridia</taxon>
        <taxon>Eubacteriales</taxon>
        <taxon>Eubacteriaceae</taxon>
        <taxon>Eubacterium</taxon>
    </lineage>
</organism>
<dbReference type="GO" id="GO:0045892">
    <property type="term" value="P:negative regulation of DNA-templated transcription"/>
    <property type="evidence" value="ECO:0007669"/>
    <property type="project" value="TreeGrafter"/>
</dbReference>
<feature type="binding site" evidence="7">
    <location>
        <position position="80"/>
    </location>
    <ligand>
        <name>Zn(2+)</name>
        <dbReference type="ChEBI" id="CHEBI:29105"/>
    </ligand>
</feature>
<dbReference type="EMBL" id="QRHR01000007">
    <property type="protein sequence ID" value="RHF88402.1"/>
    <property type="molecule type" value="Genomic_DNA"/>
</dbReference>
<feature type="binding site" evidence="8">
    <location>
        <position position="112"/>
    </location>
    <ligand>
        <name>Fe cation</name>
        <dbReference type="ChEBI" id="CHEBI:24875"/>
    </ligand>
</feature>
<keyword evidence="4" id="KW-0805">Transcription regulation</keyword>
<dbReference type="RefSeq" id="WP_118231850.1">
    <property type="nucleotide sequence ID" value="NZ_CATWJF010000060.1"/>
</dbReference>
<dbReference type="InterPro" id="IPR036390">
    <property type="entry name" value="WH_DNA-bd_sf"/>
</dbReference>
<keyword evidence="7" id="KW-0479">Metal-binding</keyword>